<organism evidence="2 3">
    <name type="scientific">Haloterrigena gelatinilytica</name>
    <dbReference type="NCBI Taxonomy" id="2741724"/>
    <lineage>
        <taxon>Archaea</taxon>
        <taxon>Methanobacteriati</taxon>
        <taxon>Methanobacteriota</taxon>
        <taxon>Stenosarchaea group</taxon>
        <taxon>Halobacteria</taxon>
        <taxon>Halobacteriales</taxon>
        <taxon>Natrialbaceae</taxon>
        <taxon>Haloterrigena</taxon>
    </lineage>
</organism>
<dbReference type="Proteomes" id="UP000728647">
    <property type="component" value="Unassembled WGS sequence"/>
</dbReference>
<keyword evidence="1" id="KW-0472">Membrane</keyword>
<dbReference type="EMBL" id="JABURA010000001">
    <property type="protein sequence ID" value="NUB92356.1"/>
    <property type="molecule type" value="Genomic_DNA"/>
</dbReference>
<accession>A0A8J8GMF2</accession>
<feature type="transmembrane region" description="Helical" evidence="1">
    <location>
        <begin position="12"/>
        <end position="28"/>
    </location>
</feature>
<feature type="transmembrane region" description="Helical" evidence="1">
    <location>
        <begin position="67"/>
        <end position="86"/>
    </location>
</feature>
<feature type="transmembrane region" description="Helical" evidence="1">
    <location>
        <begin position="35"/>
        <end position="55"/>
    </location>
</feature>
<proteinExistence type="predicted"/>
<dbReference type="AlphaFoldDB" id="A0A8J8GMF2"/>
<evidence type="ECO:0000256" key="1">
    <source>
        <dbReference type="SAM" id="Phobius"/>
    </source>
</evidence>
<evidence type="ECO:0000313" key="3">
    <source>
        <dbReference type="Proteomes" id="UP000728647"/>
    </source>
</evidence>
<comment type="caution">
    <text evidence="2">The sequence shown here is derived from an EMBL/GenBank/DDBJ whole genome shotgun (WGS) entry which is preliminary data.</text>
</comment>
<reference evidence="2" key="1">
    <citation type="submission" date="2020-06" db="EMBL/GenBank/DDBJ databases">
        <title>Haloterrigena sp. nov., an extremely halophilic archaeon isolated from a saline sediment.</title>
        <authorList>
            <person name="Liu B.-B."/>
        </authorList>
    </citation>
    <scope>NUCLEOTIDE SEQUENCE</scope>
    <source>
        <strain evidence="2">SYSU A121-1</strain>
    </source>
</reference>
<protein>
    <submittedName>
        <fullName evidence="2">Uncharacterized protein</fullName>
    </submittedName>
</protein>
<sequence>METGLRGIDPFVILLVVAVVGVAVLARYRPWRPDIALVGAGGLLLWVFGDIFHSYWSVERYAVGSGLYLLLASGSLFVLVGAGGVLKCRLGSGTDHGRDARVG</sequence>
<name>A0A8J8GMF2_9EURY</name>
<keyword evidence="1" id="KW-0812">Transmembrane</keyword>
<gene>
    <name evidence="2" type="ORF">HT576_15160</name>
</gene>
<evidence type="ECO:0000313" key="2">
    <source>
        <dbReference type="EMBL" id="NUB92356.1"/>
    </source>
</evidence>
<keyword evidence="1" id="KW-1133">Transmembrane helix</keyword>